<dbReference type="EMBL" id="CP144106">
    <property type="protein sequence ID" value="WWC91533.1"/>
    <property type="molecule type" value="Genomic_DNA"/>
</dbReference>
<keyword evidence="3" id="KW-1185">Reference proteome</keyword>
<feature type="compositionally biased region" description="Polar residues" evidence="1">
    <location>
        <begin position="20"/>
        <end position="43"/>
    </location>
</feature>
<name>A0AAX4K351_9TREE</name>
<evidence type="ECO:0000256" key="1">
    <source>
        <dbReference type="SAM" id="MobiDB-lite"/>
    </source>
</evidence>
<feature type="region of interest" description="Disordered" evidence="1">
    <location>
        <begin position="1"/>
        <end position="194"/>
    </location>
</feature>
<proteinExistence type="predicted"/>
<protein>
    <submittedName>
        <fullName evidence="2">Uncharacterized protein</fullName>
    </submittedName>
</protein>
<dbReference type="RefSeq" id="XP_066078295.1">
    <property type="nucleotide sequence ID" value="XM_066222198.1"/>
</dbReference>
<feature type="compositionally biased region" description="Gly residues" evidence="1">
    <location>
        <begin position="63"/>
        <end position="72"/>
    </location>
</feature>
<feature type="compositionally biased region" description="Polar residues" evidence="1">
    <location>
        <begin position="1"/>
        <end position="13"/>
    </location>
</feature>
<dbReference type="Proteomes" id="UP001355207">
    <property type="component" value="Chromosome 9"/>
</dbReference>
<feature type="compositionally biased region" description="Low complexity" evidence="1">
    <location>
        <begin position="44"/>
        <end position="62"/>
    </location>
</feature>
<evidence type="ECO:0000313" key="2">
    <source>
        <dbReference type="EMBL" id="WWC91533.1"/>
    </source>
</evidence>
<gene>
    <name evidence="2" type="ORF">L201_006479</name>
</gene>
<organism evidence="2 3">
    <name type="scientific">Kwoniella dendrophila CBS 6074</name>
    <dbReference type="NCBI Taxonomy" id="1295534"/>
    <lineage>
        <taxon>Eukaryota</taxon>
        <taxon>Fungi</taxon>
        <taxon>Dikarya</taxon>
        <taxon>Basidiomycota</taxon>
        <taxon>Agaricomycotina</taxon>
        <taxon>Tremellomycetes</taxon>
        <taxon>Tremellales</taxon>
        <taxon>Cryptococcaceae</taxon>
        <taxon>Kwoniella</taxon>
    </lineage>
</organism>
<dbReference type="GeneID" id="91097148"/>
<dbReference type="AlphaFoldDB" id="A0AAX4K351"/>
<feature type="compositionally biased region" description="Basic and acidic residues" evidence="1">
    <location>
        <begin position="156"/>
        <end position="168"/>
    </location>
</feature>
<accession>A0AAX4K351</accession>
<sequence>MEGNINNAKQFLNSKEGEGVNQQLFGSGQPSGDPQIEQPSYDAQGNQGQPGQFGQEGQFGAVTGKGFGGGFSSGNQQQASPEKQEKRSDYEEWDPNGDSTQSGGWGTNAQGNSSSRQNQMNADAGNQANPGGVANDNDDDDHNKEGFKTGYSTPGYRKEGETEEDVAKRLNQNVYGQQADDRGAKGNDYNEADI</sequence>
<evidence type="ECO:0000313" key="3">
    <source>
        <dbReference type="Proteomes" id="UP001355207"/>
    </source>
</evidence>
<feature type="compositionally biased region" description="Polar residues" evidence="1">
    <location>
        <begin position="97"/>
        <end position="129"/>
    </location>
</feature>
<reference evidence="2 3" key="1">
    <citation type="submission" date="2024-01" db="EMBL/GenBank/DDBJ databases">
        <title>Comparative genomics of Cryptococcus and Kwoniella reveals pathogenesis evolution and contrasting modes of karyotype evolution via chromosome fusion or intercentromeric recombination.</title>
        <authorList>
            <person name="Coelho M.A."/>
            <person name="David-Palma M."/>
            <person name="Shea T."/>
            <person name="Bowers K."/>
            <person name="McGinley-Smith S."/>
            <person name="Mohammad A.W."/>
            <person name="Gnirke A."/>
            <person name="Yurkov A.M."/>
            <person name="Nowrousian M."/>
            <person name="Sun S."/>
            <person name="Cuomo C.A."/>
            <person name="Heitman J."/>
        </authorList>
    </citation>
    <scope>NUCLEOTIDE SEQUENCE [LARGE SCALE GENOMIC DNA]</scope>
    <source>
        <strain evidence="2 3">CBS 6074</strain>
    </source>
</reference>